<feature type="compositionally biased region" description="Polar residues" evidence="1">
    <location>
        <begin position="38"/>
        <end position="50"/>
    </location>
</feature>
<reference evidence="4 5" key="1">
    <citation type="submission" date="2015-12" db="EMBL/GenBank/DDBJ databases">
        <title>The genome of Folsomia candida.</title>
        <authorList>
            <person name="Faddeeva A."/>
            <person name="Derks M.F."/>
            <person name="Anvar Y."/>
            <person name="Smit S."/>
            <person name="Van Straalen N."/>
            <person name="Roelofs D."/>
        </authorList>
    </citation>
    <scope>NUCLEOTIDE SEQUENCE [LARGE SCALE GENOMIC DNA]</scope>
    <source>
        <strain evidence="4 5">VU population</strain>
        <tissue evidence="4">Whole body</tissue>
    </source>
</reference>
<feature type="compositionally biased region" description="Acidic residues" evidence="1">
    <location>
        <begin position="938"/>
        <end position="947"/>
    </location>
</feature>
<organism evidence="4 5">
    <name type="scientific">Folsomia candida</name>
    <name type="common">Springtail</name>
    <dbReference type="NCBI Taxonomy" id="158441"/>
    <lineage>
        <taxon>Eukaryota</taxon>
        <taxon>Metazoa</taxon>
        <taxon>Ecdysozoa</taxon>
        <taxon>Arthropoda</taxon>
        <taxon>Hexapoda</taxon>
        <taxon>Collembola</taxon>
        <taxon>Entomobryomorpha</taxon>
        <taxon>Isotomoidea</taxon>
        <taxon>Isotomidae</taxon>
        <taxon>Proisotominae</taxon>
        <taxon>Folsomia</taxon>
    </lineage>
</organism>
<sequence length="947" mass="107604">MGMSKRSRRAKHAAQTKWAMRNNSQTEEVTIGVPTPQPATSTALFQSPTKTPRKRHLEEISPLKIKLYKSPPSQYKCYGKRPSLNLPNSTIEKEYNYNVNTPTGRRLFTIESIDLLMSESAKHGRSCAFPLLKISKEHRDGLKTTLTATCRTCKKYFTFSNDEGENNLAVNEAAIWAGNTTGAGFTIMKHAMTALDIPFLVSNTYSKLETKFSKKLHEIFLQQLKQNGEEEKRMAVELKKVGSDGIPYTDIIVDGQWSQRCYNSKGRANTGSAVGLGVLTGKPLFVGVRNKVCYICQTQPDKEHECFKNWDGTSSGMETDIIMEGFKNSIKTHGLRYRRLVGDGDSSVYQAIKDTYMKENYFTSVQKIQCYLHAIRSMNRNLLQAIKSSNPNTGYKKYERDCLEDRVYLFGKYVNYLIALHIQHRPNGTNADTLADDLIAMPYHIFDCHKDCSSIMCNDGTIVIPDFYKHRGPTTEPGFTSSATHRKFREIPSDFFSSKIWKEITAIIKRLAELSISLIYRMNTNLAESFQSQINKFAQGRRTNIILRGGYNRRVEAATLSFMYGPSWYVDLYEKMNPGKTPSELWKGVREQLHKLDAARKARPLQKRSREYNVGKSDKPEFFSKPNPEGDRHYGDRAQREDKNEETVQFEIQKWLTERSVTTKEEQWEVHTKTIGQFENDVYIERRNGLITASIAGSVCGLKNSTSNVGMIDAILRPLNLSGTPPIAWGHLNEKKARELYMRQTGASVTDAGLFISMEFAGFGASPDALIGDDGILEIKCPYIERNKLPENVAARKKGKFIVRNKDGEYSIVKTHHYYKQIVMQLHITGRVYCDFVVWTQGAVEIDPLTHEARPILPEGHILVIRVWKSEETQKTWEKMRSKMTTFFMEDLVWEIIDPRFDRNMGYRQPAYRLAAIKAAAAKKAAKAGASATPAVDPPDEDGLLDV</sequence>
<dbReference type="OrthoDB" id="6618009at2759"/>
<dbReference type="AlphaFoldDB" id="A0A226DUQ6"/>
<dbReference type="GO" id="GO:0006281">
    <property type="term" value="P:DNA repair"/>
    <property type="evidence" value="ECO:0007669"/>
    <property type="project" value="UniProtKB-ARBA"/>
</dbReference>
<dbReference type="InterPro" id="IPR019080">
    <property type="entry name" value="YqaJ_viral_recombinase"/>
</dbReference>
<dbReference type="Pfam" id="PF20700">
    <property type="entry name" value="Mutator"/>
    <property type="match status" value="1"/>
</dbReference>
<comment type="caution">
    <text evidence="4">The sequence shown here is derived from an EMBL/GenBank/DDBJ whole genome shotgun (WGS) entry which is preliminary data.</text>
</comment>
<feature type="region of interest" description="Disordered" evidence="1">
    <location>
        <begin position="1"/>
        <end position="54"/>
    </location>
</feature>
<dbReference type="InterPro" id="IPR011604">
    <property type="entry name" value="PDDEXK-like_dom_sf"/>
</dbReference>
<dbReference type="SUPFAM" id="SSF52980">
    <property type="entry name" value="Restriction endonuclease-like"/>
    <property type="match status" value="1"/>
</dbReference>
<evidence type="ECO:0000313" key="5">
    <source>
        <dbReference type="Proteomes" id="UP000198287"/>
    </source>
</evidence>
<gene>
    <name evidence="4" type="ORF">Fcan01_17026</name>
</gene>
<name>A0A226DUQ6_FOLCA</name>
<feature type="compositionally biased region" description="Basic residues" evidence="1">
    <location>
        <begin position="1"/>
        <end position="14"/>
    </location>
</feature>
<feature type="region of interest" description="Disordered" evidence="1">
    <location>
        <begin position="600"/>
        <end position="643"/>
    </location>
</feature>
<dbReference type="InterPro" id="IPR049012">
    <property type="entry name" value="Mutator_transp_dom"/>
</dbReference>
<dbReference type="Pfam" id="PF09588">
    <property type="entry name" value="YqaJ"/>
    <property type="match status" value="1"/>
</dbReference>
<protein>
    <submittedName>
        <fullName evidence="4">Alkaline nuclease</fullName>
    </submittedName>
</protein>
<dbReference type="Proteomes" id="UP000198287">
    <property type="component" value="Unassembled WGS sequence"/>
</dbReference>
<proteinExistence type="predicted"/>
<dbReference type="InterPro" id="IPR051703">
    <property type="entry name" value="NF-kappa-B_Signaling_Reg"/>
</dbReference>
<dbReference type="PANTHER" id="PTHR46609:SF8">
    <property type="entry name" value="YQAJ VIRAL RECOMBINASE DOMAIN-CONTAINING PROTEIN"/>
    <property type="match status" value="1"/>
</dbReference>
<dbReference type="PANTHER" id="PTHR46609">
    <property type="entry name" value="EXONUCLEASE, PHAGE-TYPE/RECB, C-TERMINAL DOMAIN-CONTAINING PROTEIN"/>
    <property type="match status" value="1"/>
</dbReference>
<feature type="domain" description="YqaJ viral recombinase" evidence="2">
    <location>
        <begin position="683"/>
        <end position="831"/>
    </location>
</feature>
<evidence type="ECO:0000259" key="2">
    <source>
        <dbReference type="Pfam" id="PF09588"/>
    </source>
</evidence>
<dbReference type="EMBL" id="LNIX01000012">
    <property type="protein sequence ID" value="OXA47956.1"/>
    <property type="molecule type" value="Genomic_DNA"/>
</dbReference>
<dbReference type="OMA" id="ERDCLED"/>
<feature type="domain" description="Mutator-like transposase" evidence="3">
    <location>
        <begin position="104"/>
        <end position="457"/>
    </location>
</feature>
<evidence type="ECO:0000259" key="3">
    <source>
        <dbReference type="Pfam" id="PF20700"/>
    </source>
</evidence>
<dbReference type="Gene3D" id="3.90.320.10">
    <property type="match status" value="1"/>
</dbReference>
<keyword evidence="5" id="KW-1185">Reference proteome</keyword>
<dbReference type="CDD" id="cd22343">
    <property type="entry name" value="PDDEXK_lambda_exonuclease-like"/>
    <property type="match status" value="1"/>
</dbReference>
<accession>A0A226DUQ6</accession>
<evidence type="ECO:0000256" key="1">
    <source>
        <dbReference type="SAM" id="MobiDB-lite"/>
    </source>
</evidence>
<evidence type="ECO:0000313" key="4">
    <source>
        <dbReference type="EMBL" id="OXA47956.1"/>
    </source>
</evidence>
<feature type="region of interest" description="Disordered" evidence="1">
    <location>
        <begin position="928"/>
        <end position="947"/>
    </location>
</feature>
<feature type="compositionally biased region" description="Basic and acidic residues" evidence="1">
    <location>
        <begin position="608"/>
        <end position="643"/>
    </location>
</feature>
<dbReference type="InterPro" id="IPR011335">
    <property type="entry name" value="Restrct_endonuc-II-like"/>
</dbReference>